<dbReference type="InterPro" id="IPR005119">
    <property type="entry name" value="LysR_subst-bd"/>
</dbReference>
<dbReference type="PANTHER" id="PTHR30126:SF98">
    <property type="entry name" value="HTH-TYPE TRANSCRIPTIONAL ACTIVATOR BAUR"/>
    <property type="match status" value="1"/>
</dbReference>
<proteinExistence type="inferred from homology"/>
<dbReference type="PANTHER" id="PTHR30126">
    <property type="entry name" value="HTH-TYPE TRANSCRIPTIONAL REGULATOR"/>
    <property type="match status" value="1"/>
</dbReference>
<dbReference type="Gene3D" id="1.10.10.10">
    <property type="entry name" value="Winged helix-like DNA-binding domain superfamily/Winged helix DNA-binding domain"/>
    <property type="match status" value="1"/>
</dbReference>
<dbReference type="Gene3D" id="3.40.190.290">
    <property type="match status" value="1"/>
</dbReference>
<dbReference type="SUPFAM" id="SSF53850">
    <property type="entry name" value="Periplasmic binding protein-like II"/>
    <property type="match status" value="1"/>
</dbReference>
<keyword evidence="2" id="KW-0805">Transcription regulation</keyword>
<dbReference type="EMBL" id="APRZ01000011">
    <property type="protein sequence ID" value="ENX35511.1"/>
    <property type="molecule type" value="Genomic_DNA"/>
</dbReference>
<dbReference type="Pfam" id="PF03466">
    <property type="entry name" value="LysR_substrate"/>
    <property type="match status" value="1"/>
</dbReference>
<dbReference type="SUPFAM" id="SSF46785">
    <property type="entry name" value="Winged helix' DNA-binding domain"/>
    <property type="match status" value="1"/>
</dbReference>
<evidence type="ECO:0000256" key="1">
    <source>
        <dbReference type="ARBA" id="ARBA00009437"/>
    </source>
</evidence>
<protein>
    <recommendedName>
        <fullName evidence="5">HTH lysR-type domain-containing protein</fullName>
    </recommendedName>
</protein>
<evidence type="ECO:0000259" key="5">
    <source>
        <dbReference type="PROSITE" id="PS50931"/>
    </source>
</evidence>
<evidence type="ECO:0000256" key="4">
    <source>
        <dbReference type="ARBA" id="ARBA00023163"/>
    </source>
</evidence>
<dbReference type="Pfam" id="PF00126">
    <property type="entry name" value="HTH_1"/>
    <property type="match status" value="1"/>
</dbReference>
<dbReference type="InterPro" id="IPR036390">
    <property type="entry name" value="WH_DNA-bd_sf"/>
</dbReference>
<dbReference type="InterPro" id="IPR036388">
    <property type="entry name" value="WH-like_DNA-bd_sf"/>
</dbReference>
<dbReference type="PROSITE" id="PS50931">
    <property type="entry name" value="HTH_LYSR"/>
    <property type="match status" value="1"/>
</dbReference>
<dbReference type="InterPro" id="IPR000847">
    <property type="entry name" value="LysR_HTH_N"/>
</dbReference>
<dbReference type="OrthoDB" id="8587655at2"/>
<sequence>MKPKKLNQVTDFDIKLLKIFKTVCDCHSFSSAESMLGISRSAISLHMSDLENRLGIRLCQRGRAGFALTDEGREILEYIEVLNASIEDFRAKINKMHNQLKGEFNIGIINNLVTMPSAYITNTLAVLAEENTEVLINISMSTLSDIECRVLDNRLHAGAIPLVTPLSGLDYFDLYSEKSLLYCGKNHPLFQHLGDIHTADLKNWQAVLPNYATTAEATKLHQLLDCSATASDREGIAFLILTGKFLGFLPDHYARKWVEDGFMQPILQDVMHYSTPICLITHKGKNYNMILKTFMEILKTRIMPLTEAKTEDKSR</sequence>
<organism evidence="6 7">
    <name type="scientific">Acinetobacter colistiniresistens</name>
    <dbReference type="NCBI Taxonomy" id="280145"/>
    <lineage>
        <taxon>Bacteria</taxon>
        <taxon>Pseudomonadati</taxon>
        <taxon>Pseudomonadota</taxon>
        <taxon>Gammaproteobacteria</taxon>
        <taxon>Moraxellales</taxon>
        <taxon>Moraxellaceae</taxon>
        <taxon>Acinetobacter</taxon>
    </lineage>
</organism>
<evidence type="ECO:0000256" key="2">
    <source>
        <dbReference type="ARBA" id="ARBA00023015"/>
    </source>
</evidence>
<dbReference type="GO" id="GO:0000976">
    <property type="term" value="F:transcription cis-regulatory region binding"/>
    <property type="evidence" value="ECO:0007669"/>
    <property type="project" value="TreeGrafter"/>
</dbReference>
<dbReference type="AlphaFoldDB" id="N9QZP1"/>
<comment type="similarity">
    <text evidence="1">Belongs to the LysR transcriptional regulatory family.</text>
</comment>
<keyword evidence="3" id="KW-0238">DNA-binding</keyword>
<evidence type="ECO:0000256" key="3">
    <source>
        <dbReference type="ARBA" id="ARBA00023125"/>
    </source>
</evidence>
<evidence type="ECO:0000313" key="7">
    <source>
        <dbReference type="Proteomes" id="UP000013009"/>
    </source>
</evidence>
<accession>N9QZP1</accession>
<dbReference type="Proteomes" id="UP000013009">
    <property type="component" value="Unassembled WGS sequence"/>
</dbReference>
<gene>
    <name evidence="6" type="ORF">F889_01180</name>
</gene>
<evidence type="ECO:0000313" key="6">
    <source>
        <dbReference type="EMBL" id="ENX35511.1"/>
    </source>
</evidence>
<comment type="caution">
    <text evidence="6">The sequence shown here is derived from an EMBL/GenBank/DDBJ whole genome shotgun (WGS) entry which is preliminary data.</text>
</comment>
<dbReference type="GO" id="GO:0003700">
    <property type="term" value="F:DNA-binding transcription factor activity"/>
    <property type="evidence" value="ECO:0007669"/>
    <property type="project" value="InterPro"/>
</dbReference>
<dbReference type="RefSeq" id="WP_005271478.1">
    <property type="nucleotide sequence ID" value="NZ_KB850194.1"/>
</dbReference>
<keyword evidence="7" id="KW-1185">Reference proteome</keyword>
<feature type="domain" description="HTH lysR-type" evidence="5">
    <location>
        <begin position="12"/>
        <end position="69"/>
    </location>
</feature>
<reference evidence="6 7" key="1">
    <citation type="submission" date="2013-02" db="EMBL/GenBank/DDBJ databases">
        <title>The Genome Sequence of Acinetobacter sp. NIPH 1859.</title>
        <authorList>
            <consortium name="The Broad Institute Genome Sequencing Platform"/>
            <consortium name="The Broad Institute Genome Sequencing Center for Infectious Disease"/>
            <person name="Cerqueira G."/>
            <person name="Feldgarden M."/>
            <person name="Courvalin P."/>
            <person name="Perichon B."/>
            <person name="Grillot-Courvalin C."/>
            <person name="Clermont D."/>
            <person name="Rocha E."/>
            <person name="Yoon E.-J."/>
            <person name="Nemec A."/>
            <person name="Walker B."/>
            <person name="Young S.K."/>
            <person name="Zeng Q."/>
            <person name="Gargeya S."/>
            <person name="Fitzgerald M."/>
            <person name="Haas B."/>
            <person name="Abouelleil A."/>
            <person name="Alvarado L."/>
            <person name="Arachchi H.M."/>
            <person name="Berlin A.M."/>
            <person name="Chapman S.B."/>
            <person name="Dewar J."/>
            <person name="Goldberg J."/>
            <person name="Griggs A."/>
            <person name="Gujja S."/>
            <person name="Hansen M."/>
            <person name="Howarth C."/>
            <person name="Imamovic A."/>
            <person name="Larimer J."/>
            <person name="McCowan C."/>
            <person name="Murphy C."/>
            <person name="Neiman D."/>
            <person name="Pearson M."/>
            <person name="Priest M."/>
            <person name="Roberts A."/>
            <person name="Saif S."/>
            <person name="Shea T."/>
            <person name="Sisk P."/>
            <person name="Sykes S."/>
            <person name="Wortman J."/>
            <person name="Nusbaum C."/>
            <person name="Birren B."/>
        </authorList>
    </citation>
    <scope>NUCLEOTIDE SEQUENCE [LARGE SCALE GENOMIC DNA]</scope>
    <source>
        <strain evidence="6 7">NIPH 1859</strain>
    </source>
</reference>
<dbReference type="PATRIC" id="fig|1217695.3.peg.1150"/>
<dbReference type="HOGENOM" id="CLU_039613_0_0_6"/>
<name>N9QZP1_9GAMM</name>
<keyword evidence="4" id="KW-0804">Transcription</keyword>